<dbReference type="InterPro" id="IPR029058">
    <property type="entry name" value="AB_hydrolase_fold"/>
</dbReference>
<dbReference type="InterPro" id="IPR050266">
    <property type="entry name" value="AB_hydrolase_sf"/>
</dbReference>
<reference evidence="4 5" key="1">
    <citation type="submission" date="2019-10" db="EMBL/GenBank/DDBJ databases">
        <title>Lysobacter alkalisoli sp. nov., isolated from saline-alkaline soil.</title>
        <authorList>
            <person name="Sun J.-Q."/>
        </authorList>
    </citation>
    <scope>NUCLEOTIDE SEQUENCE [LARGE SCALE GENOMIC DNA]</scope>
    <source>
        <strain evidence="4 5">KCTC 42381</strain>
    </source>
</reference>
<dbReference type="GO" id="GO:0016020">
    <property type="term" value="C:membrane"/>
    <property type="evidence" value="ECO:0007669"/>
    <property type="project" value="TreeGrafter"/>
</dbReference>
<dbReference type="AlphaFoldDB" id="A0A508APJ3"/>
<dbReference type="GO" id="GO:0006508">
    <property type="term" value="P:proteolysis"/>
    <property type="evidence" value="ECO:0007669"/>
    <property type="project" value="InterPro"/>
</dbReference>
<evidence type="ECO:0000256" key="2">
    <source>
        <dbReference type="ARBA" id="ARBA00022801"/>
    </source>
</evidence>
<protein>
    <submittedName>
        <fullName evidence="4">Alpha/beta fold hydrolase</fullName>
    </submittedName>
</protein>
<evidence type="ECO:0000313" key="4">
    <source>
        <dbReference type="EMBL" id="KAB8181814.1"/>
    </source>
</evidence>
<dbReference type="Gene3D" id="3.40.50.1820">
    <property type="entry name" value="alpha/beta hydrolase"/>
    <property type="match status" value="1"/>
</dbReference>
<dbReference type="PRINTS" id="PR00111">
    <property type="entry name" value="ABHYDROLASE"/>
</dbReference>
<name>A0A508APJ3_9GAMM</name>
<accession>A0A508APJ3</accession>
<gene>
    <name evidence="4" type="ORF">FKV24_011430</name>
</gene>
<evidence type="ECO:0000313" key="5">
    <source>
        <dbReference type="Proteomes" id="UP000320431"/>
    </source>
</evidence>
<evidence type="ECO:0000259" key="3">
    <source>
        <dbReference type="Pfam" id="PF00561"/>
    </source>
</evidence>
<dbReference type="RefSeq" id="WP_141482476.1">
    <property type="nucleotide sequence ID" value="NZ_VICD02000200.1"/>
</dbReference>
<dbReference type="Pfam" id="PF00561">
    <property type="entry name" value="Abhydrolase_1"/>
    <property type="match status" value="1"/>
</dbReference>
<organism evidence="4 5">
    <name type="scientific">Marilutibacter maris</name>
    <dbReference type="NCBI Taxonomy" id="1605891"/>
    <lineage>
        <taxon>Bacteria</taxon>
        <taxon>Pseudomonadati</taxon>
        <taxon>Pseudomonadota</taxon>
        <taxon>Gammaproteobacteria</taxon>
        <taxon>Lysobacterales</taxon>
        <taxon>Lysobacteraceae</taxon>
        <taxon>Marilutibacter</taxon>
    </lineage>
</organism>
<evidence type="ECO:0000256" key="1">
    <source>
        <dbReference type="ARBA" id="ARBA00010088"/>
    </source>
</evidence>
<dbReference type="EMBL" id="VICD02000200">
    <property type="protein sequence ID" value="KAB8181814.1"/>
    <property type="molecule type" value="Genomic_DNA"/>
</dbReference>
<dbReference type="InterPro" id="IPR000073">
    <property type="entry name" value="AB_hydrolase_1"/>
</dbReference>
<sequence>MRKFALVIGMIAGTSAAFPLAALGGPVPTAAPVEHVPGRLVPVNGTRLWVETEGKGPPLVVLVGGPANSHVSMHPAFSSLADRFQIIYYDYRGRGRSDTPTAIGDVTFERDVEDLEALRAELGLETMNLYGFSYGGLVAQAYALAQPSRVDHLILANTLYSAEMWKLNHDNINAELEKQYPEVWERIQGLRERGYTSSSPEMQALYAVHSPLIRWYNPDRAHRRRTEPGSTNKALYWEFVGHDIDFEPGGEVVRLPDFRPRLGELEMPTLILAGRYDRALYPKLQWEFKRHAPQACFMILEYSGSYGHVEEPETVIPLVEEFLSMPPAEFSSASARFLHDRKSCL</sequence>
<dbReference type="InterPro" id="IPR002410">
    <property type="entry name" value="Peptidase_S33"/>
</dbReference>
<feature type="domain" description="AB hydrolase-1" evidence="3">
    <location>
        <begin position="57"/>
        <end position="185"/>
    </location>
</feature>
<dbReference type="PRINTS" id="PR00793">
    <property type="entry name" value="PROAMNOPTASE"/>
</dbReference>
<dbReference type="PANTHER" id="PTHR43798:SF33">
    <property type="entry name" value="HYDROLASE, PUTATIVE (AFU_ORTHOLOGUE AFUA_2G14860)-RELATED"/>
    <property type="match status" value="1"/>
</dbReference>
<dbReference type="SUPFAM" id="SSF53474">
    <property type="entry name" value="alpha/beta-Hydrolases"/>
    <property type="match status" value="1"/>
</dbReference>
<dbReference type="Proteomes" id="UP000320431">
    <property type="component" value="Unassembled WGS sequence"/>
</dbReference>
<comment type="caution">
    <text evidence="4">The sequence shown here is derived from an EMBL/GenBank/DDBJ whole genome shotgun (WGS) entry which is preliminary data.</text>
</comment>
<comment type="similarity">
    <text evidence="1">Belongs to the peptidase S33 family.</text>
</comment>
<dbReference type="GO" id="GO:0008233">
    <property type="term" value="F:peptidase activity"/>
    <property type="evidence" value="ECO:0007669"/>
    <property type="project" value="InterPro"/>
</dbReference>
<proteinExistence type="inferred from homology"/>
<dbReference type="PANTHER" id="PTHR43798">
    <property type="entry name" value="MONOACYLGLYCEROL LIPASE"/>
    <property type="match status" value="1"/>
</dbReference>
<keyword evidence="2 4" id="KW-0378">Hydrolase</keyword>